<sequence>MNEQELRKKLALLQSEHRDLDAAIAALTHAGQERGFVDQLQLARLKKRKLILKDQVAAIEDVLVPDIIA</sequence>
<keyword evidence="3" id="KW-1185">Reference proteome</keyword>
<evidence type="ECO:0000313" key="3">
    <source>
        <dbReference type="Proteomes" id="UP000561438"/>
    </source>
</evidence>
<dbReference type="InterPro" id="IPR038444">
    <property type="entry name" value="DUF465_sf"/>
</dbReference>
<dbReference type="RefSeq" id="WP_176267249.1">
    <property type="nucleotide sequence ID" value="NZ_JABWGV010000002.1"/>
</dbReference>
<dbReference type="EMBL" id="JABWGV010000002">
    <property type="protein sequence ID" value="NVD44971.1"/>
    <property type="molecule type" value="Genomic_DNA"/>
</dbReference>
<feature type="coiled-coil region" evidence="1">
    <location>
        <begin position="3"/>
        <end position="62"/>
    </location>
</feature>
<gene>
    <name evidence="2" type="ORF">HUV48_08040</name>
</gene>
<dbReference type="Pfam" id="PF04325">
    <property type="entry name" value="DUF465"/>
    <property type="match status" value="1"/>
</dbReference>
<evidence type="ECO:0000256" key="1">
    <source>
        <dbReference type="SAM" id="Coils"/>
    </source>
</evidence>
<organism evidence="2 3">
    <name type="scientific">Qipengyuania atrilutea</name>
    <dbReference type="NCBI Taxonomy" id="2744473"/>
    <lineage>
        <taxon>Bacteria</taxon>
        <taxon>Pseudomonadati</taxon>
        <taxon>Pseudomonadota</taxon>
        <taxon>Alphaproteobacteria</taxon>
        <taxon>Sphingomonadales</taxon>
        <taxon>Erythrobacteraceae</taxon>
        <taxon>Qipengyuania</taxon>
    </lineage>
</organism>
<evidence type="ECO:0000313" key="2">
    <source>
        <dbReference type="EMBL" id="NVD44971.1"/>
    </source>
</evidence>
<accession>A0A850GZC2</accession>
<proteinExistence type="predicted"/>
<dbReference type="InterPro" id="IPR007420">
    <property type="entry name" value="DUF465"/>
</dbReference>
<keyword evidence="1" id="KW-0175">Coiled coil</keyword>
<comment type="caution">
    <text evidence="2">The sequence shown here is derived from an EMBL/GenBank/DDBJ whole genome shotgun (WGS) entry which is preliminary data.</text>
</comment>
<dbReference type="Gene3D" id="6.10.280.50">
    <property type="match status" value="1"/>
</dbReference>
<dbReference type="AlphaFoldDB" id="A0A850GZC2"/>
<protein>
    <submittedName>
        <fullName evidence="2">DUF465 domain-containing protein</fullName>
    </submittedName>
</protein>
<name>A0A850GZC2_9SPHN</name>
<reference evidence="2 3" key="1">
    <citation type="submission" date="2020-06" db="EMBL/GenBank/DDBJ databases">
        <title>Altererythrobacter sp. HHU K3-1.</title>
        <authorList>
            <person name="Zhang D."/>
            <person name="Xue H."/>
        </authorList>
    </citation>
    <scope>NUCLEOTIDE SEQUENCE [LARGE SCALE GENOMIC DNA]</scope>
    <source>
        <strain evidence="2 3">HHU K3-1</strain>
    </source>
</reference>
<dbReference type="Proteomes" id="UP000561438">
    <property type="component" value="Unassembled WGS sequence"/>
</dbReference>